<protein>
    <recommendedName>
        <fullName evidence="14">Bifunctional adenosylcobalamin biosynthesis protein</fullName>
        <ecNumber evidence="14">2.7.1.156</ecNumber>
        <ecNumber evidence="14">2.7.7.62</ecNumber>
    </recommendedName>
</protein>
<dbReference type="CDD" id="cd00544">
    <property type="entry name" value="CobU"/>
    <property type="match status" value="1"/>
</dbReference>
<dbReference type="PANTHER" id="PTHR34848">
    <property type="match status" value="1"/>
</dbReference>
<gene>
    <name evidence="17" type="primary">cobU</name>
    <name evidence="17" type="ORF">E0E05_12530</name>
</gene>
<dbReference type="GO" id="GO:0005524">
    <property type="term" value="F:ATP binding"/>
    <property type="evidence" value="ECO:0007669"/>
    <property type="project" value="UniProtKB-UniRule"/>
</dbReference>
<feature type="binding site" evidence="16">
    <location>
        <begin position="37"/>
        <end position="39"/>
    </location>
    <ligand>
        <name>GTP</name>
        <dbReference type="ChEBI" id="CHEBI:37565"/>
    </ligand>
</feature>
<comment type="similarity">
    <text evidence="7 14">Belongs to the CobU/CobP family.</text>
</comment>
<dbReference type="GO" id="GO:0008820">
    <property type="term" value="F:cobinamide phosphate guanylyltransferase activity"/>
    <property type="evidence" value="ECO:0007669"/>
    <property type="project" value="UniProtKB-UniRule"/>
</dbReference>
<comment type="catalytic activity">
    <reaction evidence="3">
        <text>adenosylcob(III)inamide + GTP = adenosylcob(III)inamide phosphate + GDP + H(+)</text>
        <dbReference type="Rhea" id="RHEA:15765"/>
        <dbReference type="ChEBI" id="CHEBI:2480"/>
        <dbReference type="ChEBI" id="CHEBI:15378"/>
        <dbReference type="ChEBI" id="CHEBI:37565"/>
        <dbReference type="ChEBI" id="CHEBI:58189"/>
        <dbReference type="ChEBI" id="CHEBI:58502"/>
        <dbReference type="EC" id="2.7.1.156"/>
    </reaction>
</comment>
<dbReference type="SUPFAM" id="SSF52540">
    <property type="entry name" value="P-loop containing nucleoside triphosphate hydrolases"/>
    <property type="match status" value="1"/>
</dbReference>
<feature type="active site" description="GMP-histidine intermediate" evidence="15">
    <location>
        <position position="53"/>
    </location>
</feature>
<evidence type="ECO:0000256" key="12">
    <source>
        <dbReference type="ARBA" id="ARBA00022840"/>
    </source>
</evidence>
<evidence type="ECO:0000256" key="14">
    <source>
        <dbReference type="PIRNR" id="PIRNR006135"/>
    </source>
</evidence>
<keyword evidence="13 14" id="KW-0342">GTP-binding</keyword>
<evidence type="ECO:0000256" key="16">
    <source>
        <dbReference type="PIRSR" id="PIRSR006135-2"/>
    </source>
</evidence>
<keyword evidence="11 14" id="KW-0418">Kinase</keyword>
<keyword evidence="12 14" id="KW-0067">ATP-binding</keyword>
<evidence type="ECO:0000256" key="2">
    <source>
        <dbReference type="ARBA" id="ARBA00000711"/>
    </source>
</evidence>
<dbReference type="Proteomes" id="UP000293719">
    <property type="component" value="Chromosome"/>
</dbReference>
<dbReference type="GO" id="GO:0009236">
    <property type="term" value="P:cobalamin biosynthetic process"/>
    <property type="evidence" value="ECO:0007669"/>
    <property type="project" value="UniProtKB-UniRule"/>
</dbReference>
<evidence type="ECO:0000256" key="8">
    <source>
        <dbReference type="ARBA" id="ARBA00022573"/>
    </source>
</evidence>
<comment type="catalytic activity">
    <reaction evidence="2 14">
        <text>adenosylcob(III)inamide phosphate + GTP + H(+) = adenosylcob(III)inamide-GDP + diphosphate</text>
        <dbReference type="Rhea" id="RHEA:22712"/>
        <dbReference type="ChEBI" id="CHEBI:15378"/>
        <dbReference type="ChEBI" id="CHEBI:33019"/>
        <dbReference type="ChEBI" id="CHEBI:37565"/>
        <dbReference type="ChEBI" id="CHEBI:58502"/>
        <dbReference type="ChEBI" id="CHEBI:60487"/>
        <dbReference type="EC" id="2.7.7.62"/>
    </reaction>
</comment>
<dbReference type="Gene3D" id="3.40.50.300">
    <property type="entry name" value="P-loop containing nucleotide triphosphate hydrolases"/>
    <property type="match status" value="1"/>
</dbReference>
<dbReference type="EMBL" id="CP036532">
    <property type="protein sequence ID" value="QBK31356.1"/>
    <property type="molecule type" value="Genomic_DNA"/>
</dbReference>
<keyword evidence="9 14" id="KW-0808">Transferase</keyword>
<feature type="binding site" evidence="16">
    <location>
        <begin position="54"/>
        <end position="57"/>
    </location>
    <ligand>
        <name>GTP</name>
        <dbReference type="ChEBI" id="CHEBI:37565"/>
    </ligand>
</feature>
<comment type="catalytic activity">
    <reaction evidence="1 14">
        <text>adenosylcob(III)inamide + ATP = adenosylcob(III)inamide phosphate + ADP + H(+)</text>
        <dbReference type="Rhea" id="RHEA:15769"/>
        <dbReference type="ChEBI" id="CHEBI:2480"/>
        <dbReference type="ChEBI" id="CHEBI:15378"/>
        <dbReference type="ChEBI" id="CHEBI:30616"/>
        <dbReference type="ChEBI" id="CHEBI:58502"/>
        <dbReference type="ChEBI" id="CHEBI:456216"/>
        <dbReference type="EC" id="2.7.1.156"/>
    </reaction>
</comment>
<dbReference type="OrthoDB" id="9788370at2"/>
<keyword evidence="8 14" id="KW-0169">Cobalamin biosynthesis</keyword>
<feature type="binding site" evidence="16">
    <location>
        <begin position="12"/>
        <end position="19"/>
    </location>
    <ligand>
        <name>GTP</name>
        <dbReference type="ChEBI" id="CHEBI:37565"/>
    </ligand>
</feature>
<comment type="pathway">
    <text evidence="6 14">Cofactor biosynthesis; adenosylcobalamin biosynthesis; adenosylcobalamin from cob(II)yrinate a,c-diamide: step 5/7.</text>
</comment>
<accession>A0A4P6V3X7</accession>
<dbReference type="AlphaFoldDB" id="A0A4P6V3X7"/>
<dbReference type="EC" id="2.7.7.62" evidence="14"/>
<name>A0A4P6V3X7_9HYPH</name>
<evidence type="ECO:0000256" key="11">
    <source>
        <dbReference type="ARBA" id="ARBA00022777"/>
    </source>
</evidence>
<dbReference type="InterPro" id="IPR027417">
    <property type="entry name" value="P-loop_NTPase"/>
</dbReference>
<keyword evidence="17" id="KW-0548">Nucleotidyltransferase</keyword>
<evidence type="ECO:0000256" key="10">
    <source>
        <dbReference type="ARBA" id="ARBA00022741"/>
    </source>
</evidence>
<comment type="pathway">
    <text evidence="5 14">Cofactor biosynthesis; adenosylcobalamin biosynthesis; adenosylcobalamin from cob(II)yrinate a,c-diamide: step 6/7.</text>
</comment>
<evidence type="ECO:0000256" key="9">
    <source>
        <dbReference type="ARBA" id="ARBA00022679"/>
    </source>
</evidence>
<evidence type="ECO:0000313" key="18">
    <source>
        <dbReference type="Proteomes" id="UP000293719"/>
    </source>
</evidence>
<organism evidence="17 18">
    <name type="scientific">Roseitalea porphyridii</name>
    <dbReference type="NCBI Taxonomy" id="1852022"/>
    <lineage>
        <taxon>Bacteria</taxon>
        <taxon>Pseudomonadati</taxon>
        <taxon>Pseudomonadota</taxon>
        <taxon>Alphaproteobacteria</taxon>
        <taxon>Hyphomicrobiales</taxon>
        <taxon>Ahrensiaceae</taxon>
        <taxon>Roseitalea</taxon>
    </lineage>
</organism>
<dbReference type="Pfam" id="PF02283">
    <property type="entry name" value="CobU"/>
    <property type="match status" value="1"/>
</dbReference>
<dbReference type="InterPro" id="IPR003203">
    <property type="entry name" value="CobU/CobP"/>
</dbReference>
<dbReference type="GeneID" id="90768126"/>
<evidence type="ECO:0000256" key="7">
    <source>
        <dbReference type="ARBA" id="ARBA00007490"/>
    </source>
</evidence>
<evidence type="ECO:0000256" key="6">
    <source>
        <dbReference type="ARBA" id="ARBA00005159"/>
    </source>
</evidence>
<evidence type="ECO:0000256" key="1">
    <source>
        <dbReference type="ARBA" id="ARBA00000312"/>
    </source>
</evidence>
<dbReference type="NCBIfam" id="NF004469">
    <property type="entry name" value="PRK05800.1"/>
    <property type="match status" value="1"/>
</dbReference>
<reference evidence="17 18" key="1">
    <citation type="journal article" date="2017" name="Int. J. Syst. Evol. Microbiol.">
        <title>Roseitalea porphyridii gen. nov., sp. nov., isolated from a red alga, and reclassification of Hoeflea suaedae Chung et al. 2013 as Pseudohoeflea suaedae gen. nov., comb. nov.</title>
        <authorList>
            <person name="Hyeon J.W."/>
            <person name="Jeong S.E."/>
            <person name="Baek K."/>
            <person name="Jeon C.O."/>
        </authorList>
    </citation>
    <scope>NUCLEOTIDE SEQUENCE [LARGE SCALE GENOMIC DNA]</scope>
    <source>
        <strain evidence="17 18">MA7-20</strain>
    </source>
</reference>
<sequence>MAPLEGVTLVLGGARSGKSAFAEKLVAESGLTPVYVATAQIFDEEMRDRIAHHRARRGPDWLLVEEHDDLEGVLARQASRGRAVLVDCLTLWVTNLMLAEADIEARSFALLDALAALESPVVLVSNEVGLGIVPDNRMARDFRDHAGRLNQEVAAHADHVVFMAAGLPMKLKG</sequence>
<feature type="binding site" evidence="16">
    <location>
        <position position="65"/>
    </location>
    <ligand>
        <name>GTP</name>
        <dbReference type="ChEBI" id="CHEBI:37565"/>
    </ligand>
</feature>
<keyword evidence="10 14" id="KW-0547">Nucleotide-binding</keyword>
<dbReference type="RefSeq" id="WP_131617020.1">
    <property type="nucleotide sequence ID" value="NZ_CP036532.1"/>
</dbReference>
<evidence type="ECO:0000313" key="17">
    <source>
        <dbReference type="EMBL" id="QBK31356.1"/>
    </source>
</evidence>
<dbReference type="PIRSF" id="PIRSF006135">
    <property type="entry name" value="CobU"/>
    <property type="match status" value="1"/>
</dbReference>
<dbReference type="KEGG" id="rpod:E0E05_12530"/>
<evidence type="ECO:0000256" key="5">
    <source>
        <dbReference type="ARBA" id="ARBA00004692"/>
    </source>
</evidence>
<dbReference type="EC" id="2.7.1.156" evidence="14"/>
<proteinExistence type="inferred from homology"/>
<dbReference type="UniPathway" id="UPA00148">
    <property type="reaction ID" value="UER00236"/>
</dbReference>
<comment type="function">
    <text evidence="4 14">Catalyzes ATP-dependent phosphorylation of adenosylcobinamide and addition of GMP to adenosylcobinamide phosphate.</text>
</comment>
<dbReference type="GO" id="GO:0043752">
    <property type="term" value="F:adenosylcobinamide kinase activity"/>
    <property type="evidence" value="ECO:0007669"/>
    <property type="project" value="UniProtKB-EC"/>
</dbReference>
<evidence type="ECO:0000256" key="4">
    <source>
        <dbReference type="ARBA" id="ARBA00003889"/>
    </source>
</evidence>
<dbReference type="PANTHER" id="PTHR34848:SF1">
    <property type="entry name" value="BIFUNCTIONAL ADENOSYLCOBALAMIN BIOSYNTHESIS PROTEIN COBU"/>
    <property type="match status" value="1"/>
</dbReference>
<evidence type="ECO:0000256" key="13">
    <source>
        <dbReference type="ARBA" id="ARBA00023134"/>
    </source>
</evidence>
<evidence type="ECO:0000256" key="3">
    <source>
        <dbReference type="ARBA" id="ARBA00001522"/>
    </source>
</evidence>
<evidence type="ECO:0000256" key="15">
    <source>
        <dbReference type="PIRSR" id="PIRSR006135-1"/>
    </source>
</evidence>
<dbReference type="GO" id="GO:0005525">
    <property type="term" value="F:GTP binding"/>
    <property type="evidence" value="ECO:0007669"/>
    <property type="project" value="UniProtKB-UniRule"/>
</dbReference>
<keyword evidence="18" id="KW-1185">Reference proteome</keyword>
<feature type="binding site" evidence="16">
    <location>
        <position position="87"/>
    </location>
    <ligand>
        <name>GTP</name>
        <dbReference type="ChEBI" id="CHEBI:37565"/>
    </ligand>
</feature>